<feature type="domain" description="ABC transporter" evidence="8">
    <location>
        <begin position="313"/>
        <end position="549"/>
    </location>
</feature>
<dbReference type="PROSITE" id="PS00211">
    <property type="entry name" value="ABC_TRANSPORTER_1"/>
    <property type="match status" value="1"/>
</dbReference>
<evidence type="ECO:0000256" key="2">
    <source>
        <dbReference type="ARBA" id="ARBA00022692"/>
    </source>
</evidence>
<dbReference type="GO" id="GO:0005524">
    <property type="term" value="F:ATP binding"/>
    <property type="evidence" value="ECO:0007669"/>
    <property type="project" value="UniProtKB-KW"/>
</dbReference>
<keyword evidence="4 10" id="KW-0067">ATP-binding</keyword>
<comment type="subcellular location">
    <subcellularLocation>
        <location evidence="1">Cell membrane</location>
        <topology evidence="1">Multi-pass membrane protein</topology>
    </subcellularLocation>
</comment>
<keyword evidence="5 7" id="KW-1133">Transmembrane helix</keyword>
<keyword evidence="6 7" id="KW-0472">Membrane</keyword>
<dbReference type="Pfam" id="PF00005">
    <property type="entry name" value="ABC_tran"/>
    <property type="match status" value="1"/>
</dbReference>
<dbReference type="PROSITE" id="PS50893">
    <property type="entry name" value="ABC_TRANSPORTER_2"/>
    <property type="match status" value="1"/>
</dbReference>
<dbReference type="EMBL" id="BSNN01000001">
    <property type="protein sequence ID" value="GLQ33763.1"/>
    <property type="molecule type" value="Genomic_DNA"/>
</dbReference>
<evidence type="ECO:0000259" key="8">
    <source>
        <dbReference type="PROSITE" id="PS50893"/>
    </source>
</evidence>
<keyword evidence="3" id="KW-0547">Nucleotide-binding</keyword>
<dbReference type="RefSeq" id="WP_284374972.1">
    <property type="nucleotide sequence ID" value="NZ_BSNN01000001.1"/>
</dbReference>
<dbReference type="PANTHER" id="PTHR43394">
    <property type="entry name" value="ATP-DEPENDENT PERMEASE MDL1, MITOCHONDRIAL"/>
    <property type="match status" value="1"/>
</dbReference>
<evidence type="ECO:0000256" key="5">
    <source>
        <dbReference type="ARBA" id="ARBA00022989"/>
    </source>
</evidence>
<dbReference type="InterPro" id="IPR003439">
    <property type="entry name" value="ABC_transporter-like_ATP-bd"/>
</dbReference>
<dbReference type="PROSITE" id="PS50929">
    <property type="entry name" value="ABC_TM1F"/>
    <property type="match status" value="1"/>
</dbReference>
<dbReference type="InterPro" id="IPR036640">
    <property type="entry name" value="ABC1_TM_sf"/>
</dbReference>
<dbReference type="SMART" id="SM00382">
    <property type="entry name" value="AAA"/>
    <property type="match status" value="1"/>
</dbReference>
<evidence type="ECO:0000313" key="10">
    <source>
        <dbReference type="EMBL" id="GLQ33763.1"/>
    </source>
</evidence>
<dbReference type="SUPFAM" id="SSF90123">
    <property type="entry name" value="ABC transporter transmembrane region"/>
    <property type="match status" value="1"/>
</dbReference>
<evidence type="ECO:0000256" key="4">
    <source>
        <dbReference type="ARBA" id="ARBA00022840"/>
    </source>
</evidence>
<reference evidence="11" key="1">
    <citation type="journal article" date="2019" name="Int. J. Syst. Evol. Microbiol.">
        <title>The Global Catalogue of Microorganisms (GCM) 10K type strain sequencing project: providing services to taxonomists for standard genome sequencing and annotation.</title>
        <authorList>
            <consortium name="The Broad Institute Genomics Platform"/>
            <consortium name="The Broad Institute Genome Sequencing Center for Infectious Disease"/>
            <person name="Wu L."/>
            <person name="Ma J."/>
        </authorList>
    </citation>
    <scope>NUCLEOTIDE SEQUENCE [LARGE SCALE GENOMIC DNA]</scope>
    <source>
        <strain evidence="11">NBRC 110140</strain>
    </source>
</reference>
<dbReference type="InterPro" id="IPR011527">
    <property type="entry name" value="ABC1_TM_dom"/>
</dbReference>
<dbReference type="PANTHER" id="PTHR43394:SF1">
    <property type="entry name" value="ATP-BINDING CASSETTE SUB-FAMILY B MEMBER 10, MITOCHONDRIAL"/>
    <property type="match status" value="1"/>
</dbReference>
<comment type="caution">
    <text evidence="10">The sequence shown here is derived from an EMBL/GenBank/DDBJ whole genome shotgun (WGS) entry which is preliminary data.</text>
</comment>
<evidence type="ECO:0000313" key="11">
    <source>
        <dbReference type="Proteomes" id="UP001156694"/>
    </source>
</evidence>
<feature type="transmembrane region" description="Helical" evidence="7">
    <location>
        <begin position="12"/>
        <end position="39"/>
    </location>
</feature>
<protein>
    <submittedName>
        <fullName evidence="10">ABC transporter ATP-binding protein</fullName>
    </submittedName>
</protein>
<evidence type="ECO:0000256" key="1">
    <source>
        <dbReference type="ARBA" id="ARBA00004651"/>
    </source>
</evidence>
<name>A0ABQ5VRP3_9RHOB</name>
<keyword evidence="2 7" id="KW-0812">Transmembrane</keyword>
<feature type="transmembrane region" description="Helical" evidence="7">
    <location>
        <begin position="238"/>
        <end position="264"/>
    </location>
</feature>
<dbReference type="InterPro" id="IPR039421">
    <property type="entry name" value="Type_1_exporter"/>
</dbReference>
<evidence type="ECO:0000259" key="9">
    <source>
        <dbReference type="PROSITE" id="PS50929"/>
    </source>
</evidence>
<keyword evidence="11" id="KW-1185">Reference proteome</keyword>
<feature type="transmembrane region" description="Helical" evidence="7">
    <location>
        <begin position="137"/>
        <end position="158"/>
    </location>
</feature>
<sequence length="689" mass="75024">MGDQNQFFKVKALIPPFVIFSCITNFAVLISPIFMMQVLDRVVPSENMNTLYLLLTLALGIIIANGIVEYLRDISLKRIGIWGENLGAKLALSQADETQQQAIQSVGEFKKFFAGSGATTAVNIPWIPLFLGALALIHVNFLILVGTIVTLSVLIKFLSSWASRDQSLATQTLSQHEMQVLEDAADPQLRAGINAISDNLFLRYFSLQRKRQLQEATTLQISVGETAALSTLRMSSQILALSLGAALVVAGDLSAGGMIAASILSAKTIQTIEGAINSLPDLRSGLAAFKSLSRLDDHTETKHTETNDLHGELSCNGLIYPRGAGAMPRLDRISLTIPQGQCLAIIGDSGSGKTTLLHALCGIDPCPIGSVFMAETEVRTLGAATRRDTIGYLPQQARLIKGTIAENISCFALEPNDDDILQAAKTAGVHGLISALPQAYQTDMASESFLLSSGQKQRVALARAIYARPKFLFLDEPNALLDAHGERQLFDTLALLKKQGTTIVMVVHRSGVMGLADKILLLDQGKMADFGPRAEVLGRLNDGKQKIKVPLNTASLQDLNDWVQTQFNRHSDKEFAQKTILAATEMFNTALQNGPANVKREITFAFKFIQKHSCELTLSEERKTDVVEKLPKIKSLINHPEVSMIDLSDDEISLAVLAQISDRLNIENIKGNSYFTAEVSTNQPQRMVS</sequence>
<dbReference type="Proteomes" id="UP001156694">
    <property type="component" value="Unassembled WGS sequence"/>
</dbReference>
<gene>
    <name evidence="10" type="ORF">GCM10007939_00460</name>
</gene>
<accession>A0ABQ5VRP3</accession>
<dbReference type="Gene3D" id="3.40.50.300">
    <property type="entry name" value="P-loop containing nucleotide triphosphate hydrolases"/>
    <property type="match status" value="1"/>
</dbReference>
<dbReference type="SUPFAM" id="SSF52540">
    <property type="entry name" value="P-loop containing nucleoside triphosphate hydrolases"/>
    <property type="match status" value="1"/>
</dbReference>
<evidence type="ECO:0000256" key="7">
    <source>
        <dbReference type="SAM" id="Phobius"/>
    </source>
</evidence>
<proteinExistence type="predicted"/>
<dbReference type="InterPro" id="IPR027417">
    <property type="entry name" value="P-loop_NTPase"/>
</dbReference>
<dbReference type="InterPro" id="IPR003593">
    <property type="entry name" value="AAA+_ATPase"/>
</dbReference>
<feature type="domain" description="ABC transmembrane type-1" evidence="9">
    <location>
        <begin position="18"/>
        <end position="284"/>
    </location>
</feature>
<dbReference type="InterPro" id="IPR017871">
    <property type="entry name" value="ABC_transporter-like_CS"/>
</dbReference>
<dbReference type="Gene3D" id="1.20.1560.10">
    <property type="entry name" value="ABC transporter type 1, transmembrane domain"/>
    <property type="match status" value="1"/>
</dbReference>
<evidence type="ECO:0000256" key="6">
    <source>
        <dbReference type="ARBA" id="ARBA00023136"/>
    </source>
</evidence>
<feature type="transmembrane region" description="Helical" evidence="7">
    <location>
        <begin position="112"/>
        <end position="131"/>
    </location>
</feature>
<evidence type="ECO:0000256" key="3">
    <source>
        <dbReference type="ARBA" id="ARBA00022741"/>
    </source>
</evidence>
<feature type="transmembrane region" description="Helical" evidence="7">
    <location>
        <begin position="51"/>
        <end position="71"/>
    </location>
</feature>
<organism evidence="10 11">
    <name type="scientific">Amylibacter marinus</name>
    <dbReference type="NCBI Taxonomy" id="1475483"/>
    <lineage>
        <taxon>Bacteria</taxon>
        <taxon>Pseudomonadati</taxon>
        <taxon>Pseudomonadota</taxon>
        <taxon>Alphaproteobacteria</taxon>
        <taxon>Rhodobacterales</taxon>
        <taxon>Paracoccaceae</taxon>
        <taxon>Amylibacter</taxon>
    </lineage>
</organism>